<dbReference type="InterPro" id="IPR001638">
    <property type="entry name" value="Solute-binding_3/MltF_N"/>
</dbReference>
<dbReference type="Pfam" id="PF00497">
    <property type="entry name" value="SBP_bac_3"/>
    <property type="match status" value="1"/>
</dbReference>
<evidence type="ECO:0000313" key="5">
    <source>
        <dbReference type="Proteomes" id="UP001336250"/>
    </source>
</evidence>
<dbReference type="AlphaFoldDB" id="A0AAW9Q2Z3"/>
<reference evidence="4 5" key="1">
    <citation type="submission" date="2024-02" db="EMBL/GenBank/DDBJ databases">
        <title>Genome sequence of Aquincola sp. MAHUQ-54.</title>
        <authorList>
            <person name="Huq M.A."/>
        </authorList>
    </citation>
    <scope>NUCLEOTIDE SEQUENCE [LARGE SCALE GENOMIC DNA]</scope>
    <source>
        <strain evidence="4 5">MAHUQ-54</strain>
    </source>
</reference>
<organism evidence="4 5">
    <name type="scientific">Aquincola agrisoli</name>
    <dbReference type="NCBI Taxonomy" id="3119538"/>
    <lineage>
        <taxon>Bacteria</taxon>
        <taxon>Pseudomonadati</taxon>
        <taxon>Pseudomonadota</taxon>
        <taxon>Betaproteobacteria</taxon>
        <taxon>Burkholderiales</taxon>
        <taxon>Sphaerotilaceae</taxon>
        <taxon>Aquincola</taxon>
    </lineage>
</organism>
<feature type="chain" id="PRO_5043364898" evidence="2">
    <location>
        <begin position="21"/>
        <end position="251"/>
    </location>
</feature>
<sequence length="251" mass="27564">MTLRILLTFALGLLITAAQAQRTLTLAAEDDWAPYSSMKADRSGVEGLSPDLVRAAFRTQDIEVNFLVVPFSRCLMYAETGRVAGCFNATITEANRNTYHWHATPLFHEDLAIFARSDAARAGLTEKHLEGKLVGITAGYTYPTSFMTNPRITRQSANSDANLLNMLAAGRVEYILLNTMPGYMRIANTPALQGRVKLVGTLQTDGFWIAFSKQAAGGEALAATFEQGLLAIKASGEYDRITTRFRRQFGL</sequence>
<dbReference type="EMBL" id="JAZIBG010000019">
    <property type="protein sequence ID" value="MEF7613719.1"/>
    <property type="molecule type" value="Genomic_DNA"/>
</dbReference>
<dbReference type="SMART" id="SM00062">
    <property type="entry name" value="PBPb"/>
    <property type="match status" value="1"/>
</dbReference>
<keyword evidence="1 2" id="KW-0732">Signal</keyword>
<dbReference type="PANTHER" id="PTHR35936:SF6">
    <property type="entry name" value="AMINO ACID ABC TRANSPORTER SUBSTRATE-BINDING PAAT FAMILY PROTEIN"/>
    <property type="match status" value="1"/>
</dbReference>
<evidence type="ECO:0000256" key="2">
    <source>
        <dbReference type="SAM" id="SignalP"/>
    </source>
</evidence>
<dbReference type="SUPFAM" id="SSF53850">
    <property type="entry name" value="Periplasmic binding protein-like II"/>
    <property type="match status" value="1"/>
</dbReference>
<evidence type="ECO:0000259" key="3">
    <source>
        <dbReference type="SMART" id="SM00062"/>
    </source>
</evidence>
<accession>A0AAW9Q2Z3</accession>
<dbReference type="Gene3D" id="3.40.190.10">
    <property type="entry name" value="Periplasmic binding protein-like II"/>
    <property type="match status" value="2"/>
</dbReference>
<evidence type="ECO:0000313" key="4">
    <source>
        <dbReference type="EMBL" id="MEF7613719.1"/>
    </source>
</evidence>
<keyword evidence="5" id="KW-1185">Reference proteome</keyword>
<gene>
    <name evidence="4" type="ORF">V4F39_07325</name>
</gene>
<dbReference type="Proteomes" id="UP001336250">
    <property type="component" value="Unassembled WGS sequence"/>
</dbReference>
<name>A0AAW9Q2Z3_9BURK</name>
<proteinExistence type="predicted"/>
<evidence type="ECO:0000256" key="1">
    <source>
        <dbReference type="ARBA" id="ARBA00022729"/>
    </source>
</evidence>
<feature type="signal peptide" evidence="2">
    <location>
        <begin position="1"/>
        <end position="20"/>
    </location>
</feature>
<protein>
    <submittedName>
        <fullName evidence="4">Transporter substrate-binding domain-containing protein</fullName>
    </submittedName>
</protein>
<feature type="domain" description="Solute-binding protein family 3/N-terminal" evidence="3">
    <location>
        <begin position="23"/>
        <end position="247"/>
    </location>
</feature>
<dbReference type="PANTHER" id="PTHR35936">
    <property type="entry name" value="MEMBRANE-BOUND LYTIC MUREIN TRANSGLYCOSYLASE F"/>
    <property type="match status" value="1"/>
</dbReference>
<comment type="caution">
    <text evidence="4">The sequence shown here is derived from an EMBL/GenBank/DDBJ whole genome shotgun (WGS) entry which is preliminary data.</text>
</comment>